<accession>A0AAV3NMA3</accession>
<dbReference type="Proteomes" id="UP001454036">
    <property type="component" value="Unassembled WGS sequence"/>
</dbReference>
<dbReference type="AlphaFoldDB" id="A0AAV3NMA3"/>
<name>A0AAV3NMA3_LITER</name>
<protein>
    <submittedName>
        <fullName evidence="2">Uncharacterized protein</fullName>
    </submittedName>
</protein>
<evidence type="ECO:0000313" key="3">
    <source>
        <dbReference type="Proteomes" id="UP001454036"/>
    </source>
</evidence>
<feature type="region of interest" description="Disordered" evidence="1">
    <location>
        <begin position="1"/>
        <end position="115"/>
    </location>
</feature>
<dbReference type="EMBL" id="BAABME010000187">
    <property type="protein sequence ID" value="GAA0140489.1"/>
    <property type="molecule type" value="Genomic_DNA"/>
</dbReference>
<sequence length="144" mass="15638">MAGNTPTDAAGFILAGPGAVQNTLREESGTENRPTPPSSGRDNEKAETFVVGVITEPSPDVTEASQGRHVAVETVQLSKKRKRETDKRPSKKAATPAADGEKASKKKRPRVSQTLEGFRKVTVTNAVAVGHLRHIRNHYESRLW</sequence>
<evidence type="ECO:0000313" key="2">
    <source>
        <dbReference type="EMBL" id="GAA0140489.1"/>
    </source>
</evidence>
<comment type="caution">
    <text evidence="2">The sequence shown here is derived from an EMBL/GenBank/DDBJ whole genome shotgun (WGS) entry which is preliminary data.</text>
</comment>
<proteinExistence type="predicted"/>
<evidence type="ECO:0000256" key="1">
    <source>
        <dbReference type="SAM" id="MobiDB-lite"/>
    </source>
</evidence>
<reference evidence="2 3" key="1">
    <citation type="submission" date="2024-01" db="EMBL/GenBank/DDBJ databases">
        <title>The complete chloroplast genome sequence of Lithospermum erythrorhizon: insights into the phylogenetic relationship among Boraginaceae species and the maternal lineages of purple gromwells.</title>
        <authorList>
            <person name="Okada T."/>
            <person name="Watanabe K."/>
        </authorList>
    </citation>
    <scope>NUCLEOTIDE SEQUENCE [LARGE SCALE GENOMIC DNA]</scope>
</reference>
<organism evidence="2 3">
    <name type="scientific">Lithospermum erythrorhizon</name>
    <name type="common">Purple gromwell</name>
    <name type="synonym">Lithospermum officinale var. erythrorhizon</name>
    <dbReference type="NCBI Taxonomy" id="34254"/>
    <lineage>
        <taxon>Eukaryota</taxon>
        <taxon>Viridiplantae</taxon>
        <taxon>Streptophyta</taxon>
        <taxon>Embryophyta</taxon>
        <taxon>Tracheophyta</taxon>
        <taxon>Spermatophyta</taxon>
        <taxon>Magnoliopsida</taxon>
        <taxon>eudicotyledons</taxon>
        <taxon>Gunneridae</taxon>
        <taxon>Pentapetalae</taxon>
        <taxon>asterids</taxon>
        <taxon>lamiids</taxon>
        <taxon>Boraginales</taxon>
        <taxon>Boraginaceae</taxon>
        <taxon>Boraginoideae</taxon>
        <taxon>Lithospermeae</taxon>
        <taxon>Lithospermum</taxon>
    </lineage>
</organism>
<keyword evidence="3" id="KW-1185">Reference proteome</keyword>
<gene>
    <name evidence="2" type="ORF">LIER_01823</name>
</gene>